<dbReference type="RefSeq" id="WP_230476326.1">
    <property type="nucleotide sequence ID" value="NZ_CP072842.1"/>
</dbReference>
<dbReference type="EMBL" id="CP072842">
    <property type="protein sequence ID" value="QTV05681.1"/>
    <property type="molecule type" value="Genomic_DNA"/>
</dbReference>
<feature type="signal peptide" evidence="7">
    <location>
        <begin position="1"/>
        <end position="19"/>
    </location>
</feature>
<gene>
    <name evidence="9" type="ORF">J9309_13090</name>
</gene>
<feature type="chain" id="PRO_5046366244" evidence="7">
    <location>
        <begin position="20"/>
        <end position="422"/>
    </location>
</feature>
<protein>
    <submittedName>
        <fullName evidence="9">M48 family metalloprotease</fullName>
        <ecNumber evidence="9">3.4.24.-</ecNumber>
    </submittedName>
</protein>
<keyword evidence="1 6" id="KW-0645">Protease</keyword>
<sequence>MKKALLFTLLIIFSTISFAQNTSKENSLKDLKLIQNKHRNFDNKIEREIYDRNFKSLEYSIEKGFTKDQFIVDKNFTNFIQKIFSEITRANISYQLNNPNFFIVKNNIPNASSFGFDYYMLYYGLFNLAENEYQIAAVLGHEMAHNYLNHSIEEIKQEASFLIDFKKEIKSIKKQEFIRLIKSQDEIIQKKYDLANQSRIKEIAADSLGFVFYSNANFPKSEYLEMLNRLDQYNTKNTIILKDSTYYNLFSSAGISINPKWLKLEKEELFAGLTFTEHVDQDSVKTHPNTNERKQWIAKKFKVENIKTDVVKPSVEFIQLKNKVVEDFYNTMFLNDSFGDALYLLFNEKQNKSERNDLDKNIGIAFTKLHEARLKHEFNKYVTIADANDEDADYHKFLNFLWNLSTNDLKIIGEYYTKKTAE</sequence>
<evidence type="ECO:0000259" key="8">
    <source>
        <dbReference type="Pfam" id="PF01435"/>
    </source>
</evidence>
<dbReference type="InterPro" id="IPR001915">
    <property type="entry name" value="Peptidase_M48"/>
</dbReference>
<dbReference type="Pfam" id="PF01435">
    <property type="entry name" value="Peptidase_M48"/>
    <property type="match status" value="1"/>
</dbReference>
<evidence type="ECO:0000313" key="9">
    <source>
        <dbReference type="EMBL" id="QTV05681.1"/>
    </source>
</evidence>
<dbReference type="InterPro" id="IPR051156">
    <property type="entry name" value="Mito/Outer_Membr_Metalloprot"/>
</dbReference>
<accession>A0ABX7XCP1</accession>
<evidence type="ECO:0000256" key="5">
    <source>
        <dbReference type="ARBA" id="ARBA00023049"/>
    </source>
</evidence>
<keyword evidence="5 6" id="KW-0482">Metalloprotease</keyword>
<dbReference type="EC" id="3.4.24.-" evidence="9"/>
<dbReference type="Proteomes" id="UP000672011">
    <property type="component" value="Chromosome"/>
</dbReference>
<keyword evidence="3 6" id="KW-0378">Hydrolase</keyword>
<comment type="similarity">
    <text evidence="6">Belongs to the peptidase M48 family.</text>
</comment>
<evidence type="ECO:0000256" key="1">
    <source>
        <dbReference type="ARBA" id="ARBA00022670"/>
    </source>
</evidence>
<dbReference type="GO" id="GO:0008237">
    <property type="term" value="F:metallopeptidase activity"/>
    <property type="evidence" value="ECO:0007669"/>
    <property type="project" value="UniProtKB-KW"/>
</dbReference>
<evidence type="ECO:0000256" key="4">
    <source>
        <dbReference type="ARBA" id="ARBA00022833"/>
    </source>
</evidence>
<evidence type="ECO:0000256" key="7">
    <source>
        <dbReference type="SAM" id="SignalP"/>
    </source>
</evidence>
<keyword evidence="10" id="KW-1185">Reference proteome</keyword>
<dbReference type="Gene3D" id="3.30.2010.10">
    <property type="entry name" value="Metalloproteases ('zincins'), catalytic domain"/>
    <property type="match status" value="1"/>
</dbReference>
<evidence type="ECO:0000313" key="10">
    <source>
        <dbReference type="Proteomes" id="UP000672011"/>
    </source>
</evidence>
<reference evidence="10" key="2">
    <citation type="submission" date="2021-04" db="EMBL/GenBank/DDBJ databases">
        <title>Taxonomy of Flavobacteriaceae bacterium ZY171143.</title>
        <authorList>
            <person name="Li F."/>
        </authorList>
    </citation>
    <scope>NUCLEOTIDE SEQUENCE [LARGE SCALE GENOMIC DNA]</scope>
    <source>
        <strain evidence="10">ZY171143</strain>
    </source>
</reference>
<evidence type="ECO:0000256" key="3">
    <source>
        <dbReference type="ARBA" id="ARBA00022801"/>
    </source>
</evidence>
<dbReference type="PANTHER" id="PTHR22726:SF1">
    <property type="entry name" value="METALLOENDOPEPTIDASE OMA1, MITOCHONDRIAL"/>
    <property type="match status" value="1"/>
</dbReference>
<feature type="domain" description="Peptidase M48" evidence="8">
    <location>
        <begin position="81"/>
        <end position="295"/>
    </location>
</feature>
<evidence type="ECO:0000256" key="6">
    <source>
        <dbReference type="RuleBase" id="RU003983"/>
    </source>
</evidence>
<reference evidence="9 10" key="1">
    <citation type="journal article" date="2021" name="Int. J. Syst. Evol. Microbiol.">
        <title>Faecalibacter bovis sp. nov., isolated from cow faeces.</title>
        <authorList>
            <person name="Li F."/>
            <person name="Zhao W."/>
            <person name="Hong Q."/>
            <person name="Shao Q."/>
            <person name="Song J."/>
            <person name="Yang S."/>
        </authorList>
    </citation>
    <scope>NUCLEOTIDE SEQUENCE [LARGE SCALE GENOMIC DNA]</scope>
    <source>
        <strain evidence="9 10">ZY171143</strain>
    </source>
</reference>
<keyword evidence="7" id="KW-0732">Signal</keyword>
<organism evidence="9 10">
    <name type="scientific">Faecalibacter bovis</name>
    <dbReference type="NCBI Taxonomy" id="2898187"/>
    <lineage>
        <taxon>Bacteria</taxon>
        <taxon>Pseudomonadati</taxon>
        <taxon>Bacteroidota</taxon>
        <taxon>Flavobacteriia</taxon>
        <taxon>Flavobacteriales</taxon>
        <taxon>Weeksellaceae</taxon>
        <taxon>Faecalibacter</taxon>
    </lineage>
</organism>
<keyword evidence="4 6" id="KW-0862">Zinc</keyword>
<proteinExistence type="inferred from homology"/>
<dbReference type="PANTHER" id="PTHR22726">
    <property type="entry name" value="METALLOENDOPEPTIDASE OMA1"/>
    <property type="match status" value="1"/>
</dbReference>
<comment type="cofactor">
    <cofactor evidence="6">
        <name>Zn(2+)</name>
        <dbReference type="ChEBI" id="CHEBI:29105"/>
    </cofactor>
    <text evidence="6">Binds 1 zinc ion per subunit.</text>
</comment>
<evidence type="ECO:0000256" key="2">
    <source>
        <dbReference type="ARBA" id="ARBA00022723"/>
    </source>
</evidence>
<keyword evidence="2" id="KW-0479">Metal-binding</keyword>
<name>A0ABX7XCP1_9FLAO</name>